<dbReference type="InterPro" id="IPR005495">
    <property type="entry name" value="LptG/LptF_permease"/>
</dbReference>
<evidence type="ECO:0000256" key="2">
    <source>
        <dbReference type="ARBA" id="ARBA00004651"/>
    </source>
</evidence>
<evidence type="ECO:0000256" key="9">
    <source>
        <dbReference type="SAM" id="Phobius"/>
    </source>
</evidence>
<dbReference type="PANTHER" id="PTHR33529">
    <property type="entry name" value="SLR0882 PROTEIN-RELATED"/>
    <property type="match status" value="1"/>
</dbReference>
<comment type="function">
    <text evidence="1">Part of the ABC transporter complex LptBFG involved in the translocation of lipopolysaccharide (LPS) from the inner membrane to the outer membrane.</text>
</comment>
<dbReference type="EMBL" id="AP028961">
    <property type="protein sequence ID" value="BET44566.1"/>
    <property type="molecule type" value="Genomic_DNA"/>
</dbReference>
<keyword evidence="6 9" id="KW-1133">Transmembrane helix</keyword>
<comment type="similarity">
    <text evidence="3">Belongs to the LptF/LptG family.</text>
</comment>
<dbReference type="PANTHER" id="PTHR33529:SF2">
    <property type="entry name" value="LIPOPOLYSACCHARIDE EXPORT SYSTEM PERMEASE PROTEIN LPTG"/>
    <property type="match status" value="1"/>
</dbReference>
<keyword evidence="4" id="KW-1003">Cell membrane</keyword>
<proteinExistence type="inferred from homology"/>
<reference evidence="10" key="1">
    <citation type="journal article" date="2023" name="Front. Microbiol.">
        <title>Genome analysis of Candidatus Aschnera chinzeii, the bacterial endosymbiont of the blood-sucking bat fly Penicillidia jenynsii (Insecta: Diptera: Nycteribiidae).</title>
        <authorList>
            <person name="Koga R."/>
            <person name="Moriyama M."/>
            <person name="Nozaki T."/>
            <person name="Fukatsu T."/>
        </authorList>
    </citation>
    <scope>NUCLEOTIDE SEQUENCE</scope>
    <source>
        <strain evidence="10">Kw-01</strain>
    </source>
</reference>
<name>A0AAT9G4B8_9ENTR</name>
<feature type="transmembrane region" description="Helical" evidence="9">
    <location>
        <begin position="12"/>
        <end position="34"/>
    </location>
</feature>
<dbReference type="Pfam" id="PF03739">
    <property type="entry name" value="LptF_LptG"/>
    <property type="match status" value="1"/>
</dbReference>
<feature type="transmembrane region" description="Helical" evidence="9">
    <location>
        <begin position="277"/>
        <end position="297"/>
    </location>
</feature>
<comment type="subunit">
    <text evidence="8">Component of the lipopolysaccharide transport and assembly complex. The LptBFG transporter is composed of two ATP-binding proteins (LptB) and two transmembrane proteins (LptF and LptG).</text>
</comment>
<dbReference type="AlphaFoldDB" id="A0AAT9G4B8"/>
<evidence type="ECO:0000256" key="5">
    <source>
        <dbReference type="ARBA" id="ARBA00022692"/>
    </source>
</evidence>
<dbReference type="InterPro" id="IPR030923">
    <property type="entry name" value="LptG"/>
</dbReference>
<organism evidence="10">
    <name type="scientific">Candidatus Aschnera chinzeii</name>
    <dbReference type="NCBI Taxonomy" id="1485666"/>
    <lineage>
        <taxon>Bacteria</taxon>
        <taxon>Pseudomonadati</taxon>
        <taxon>Pseudomonadota</taxon>
        <taxon>Gammaproteobacteria</taxon>
        <taxon>Enterobacterales</taxon>
        <taxon>Enterobacteriaceae</taxon>
        <taxon>Candidatus Aschnera</taxon>
    </lineage>
</organism>
<comment type="subcellular location">
    <subcellularLocation>
        <location evidence="2">Cell membrane</location>
        <topology evidence="2">Multi-pass membrane protein</topology>
    </subcellularLocation>
</comment>
<dbReference type="GO" id="GO:0043190">
    <property type="term" value="C:ATP-binding cassette (ABC) transporter complex"/>
    <property type="evidence" value="ECO:0007669"/>
    <property type="project" value="InterPro"/>
</dbReference>
<dbReference type="GO" id="GO:0015920">
    <property type="term" value="P:lipopolysaccharide transport"/>
    <property type="evidence" value="ECO:0007669"/>
    <property type="project" value="TreeGrafter"/>
</dbReference>
<feature type="transmembrane region" description="Helical" evidence="9">
    <location>
        <begin position="333"/>
        <end position="358"/>
    </location>
</feature>
<reference evidence="10" key="2">
    <citation type="submission" date="2023-10" db="EMBL/GenBank/DDBJ databases">
        <authorList>
            <person name="Koga R."/>
            <person name="Fukatsu T."/>
        </authorList>
    </citation>
    <scope>NUCLEOTIDE SEQUENCE</scope>
    <source>
        <strain evidence="10">Kw-01</strain>
    </source>
</reference>
<evidence type="ECO:0000256" key="8">
    <source>
        <dbReference type="ARBA" id="ARBA00026081"/>
    </source>
</evidence>
<evidence type="ECO:0000256" key="3">
    <source>
        <dbReference type="ARBA" id="ARBA00007725"/>
    </source>
</evidence>
<evidence type="ECO:0000256" key="7">
    <source>
        <dbReference type="ARBA" id="ARBA00023136"/>
    </source>
</evidence>
<evidence type="ECO:0000256" key="6">
    <source>
        <dbReference type="ARBA" id="ARBA00022989"/>
    </source>
</evidence>
<feature type="transmembrane region" description="Helical" evidence="9">
    <location>
        <begin position="100"/>
        <end position="123"/>
    </location>
</feature>
<evidence type="ECO:0000313" key="10">
    <source>
        <dbReference type="EMBL" id="BET44566.1"/>
    </source>
</evidence>
<evidence type="ECO:0000256" key="1">
    <source>
        <dbReference type="ARBA" id="ARBA00002265"/>
    </source>
</evidence>
<keyword evidence="7 9" id="KW-0472">Membrane</keyword>
<accession>A0AAT9G4B8</accession>
<evidence type="ECO:0000256" key="4">
    <source>
        <dbReference type="ARBA" id="ARBA00022475"/>
    </source>
</evidence>
<gene>
    <name evidence="10" type="primary">lptG</name>
    <name evidence="10" type="ORF">ACHINZ_2380</name>
</gene>
<sequence>MLTILEKYISKNIIYSIITTFGILLSLSGIIKFVEQLKKIGDLHDNIWNIFIFTLLIIPRDIDIFFPMASMLGTLFGLGQLASHSELIIIQAIGYSRLQIILMIMKIAIPLVILITFMGELIIPLTEKLAFTYKIERINNKSLMKINNSLWFKESEKFIYIKNVISKNKMNNISIFELNMEKKLKSIIFADYAIYDINNQMWQLFNVYKTMINKTSNINTVYYKYKFWKSNLNPEKLQIISIEPNILTIYGLYKYVNFLGANGQDNLIYKLNLWKKIFSPISGLIMIIMALSFIFGPLRTVPMGVRILTGIFIGFIFYLLTHSIADISILYGFHPLTAILISNIIFFIFSICMIIYQIK</sequence>
<protein>
    <submittedName>
        <fullName evidence="10">LPS export ABC transporter permease LptG</fullName>
    </submittedName>
</protein>
<dbReference type="GO" id="GO:0055085">
    <property type="term" value="P:transmembrane transport"/>
    <property type="evidence" value="ECO:0007669"/>
    <property type="project" value="InterPro"/>
</dbReference>
<keyword evidence="5 9" id="KW-0812">Transmembrane</keyword>
<feature type="transmembrane region" description="Helical" evidence="9">
    <location>
        <begin position="303"/>
        <end position="321"/>
    </location>
</feature>
<dbReference type="NCBIfam" id="TIGR04408">
    <property type="entry name" value="LptG_lptG"/>
    <property type="match status" value="1"/>
</dbReference>